<keyword evidence="4 6" id="KW-0175">Coiled coil</keyword>
<evidence type="ECO:0008006" key="9">
    <source>
        <dbReference type="Google" id="ProtNLM"/>
    </source>
</evidence>
<dbReference type="GO" id="GO:0030154">
    <property type="term" value="P:cell differentiation"/>
    <property type="evidence" value="ECO:0007669"/>
    <property type="project" value="UniProtKB-KW"/>
</dbReference>
<evidence type="ECO:0000256" key="2">
    <source>
        <dbReference type="ARBA" id="ARBA00022473"/>
    </source>
</evidence>
<comment type="caution">
    <text evidence="7">The sequence shown here is derived from an EMBL/GenBank/DDBJ whole genome shotgun (WGS) entry which is preliminary data.</text>
</comment>
<keyword evidence="8" id="KW-1185">Reference proteome</keyword>
<keyword evidence="2" id="KW-0217">Developmental protein</keyword>
<gene>
    <name evidence="7" type="ORF">RJ641_008863</name>
</gene>
<evidence type="ECO:0000313" key="8">
    <source>
        <dbReference type="Proteomes" id="UP001370490"/>
    </source>
</evidence>
<feature type="coiled-coil region" evidence="6">
    <location>
        <begin position="66"/>
        <end position="93"/>
    </location>
</feature>
<evidence type="ECO:0000313" key="7">
    <source>
        <dbReference type="EMBL" id="KAK6927144.1"/>
    </source>
</evidence>
<accession>A0AAN8V5N5</accession>
<sequence>MARRNRIASDAIKLREAASGRPLLPANTVLIDDHPNPRPPHLQHPALVEERLIAQRREIQTLLLDNQRLAATHVALKQELAAAHQELRHLSAAAATVKAERDAEVRDVYERSLKMDADVRSIDALRAELAQVRSGVQKLTAARDELTAELQEKESSLARVRAELKPFQGIRAEIEGLRQELQRGRAAVEHEKKTQLANLEQGRLMEKNMGYMVREMEKLRAELANAEKRARAAAAAAAAANPNSIYETGAGFGTSYGNPETGYAGNPYPGPYLMHQVQGSADPGSLFESAATANGPCNMQRAHASR</sequence>
<dbReference type="PANTHER" id="PTHR33405">
    <property type="entry name" value="PROTEIN FLX-LIKE 2"/>
    <property type="match status" value="1"/>
</dbReference>
<dbReference type="AlphaFoldDB" id="A0AAN8V5N5"/>
<organism evidence="7 8">
    <name type="scientific">Dillenia turbinata</name>
    <dbReference type="NCBI Taxonomy" id="194707"/>
    <lineage>
        <taxon>Eukaryota</taxon>
        <taxon>Viridiplantae</taxon>
        <taxon>Streptophyta</taxon>
        <taxon>Embryophyta</taxon>
        <taxon>Tracheophyta</taxon>
        <taxon>Spermatophyta</taxon>
        <taxon>Magnoliopsida</taxon>
        <taxon>eudicotyledons</taxon>
        <taxon>Gunneridae</taxon>
        <taxon>Pentapetalae</taxon>
        <taxon>Dilleniales</taxon>
        <taxon>Dilleniaceae</taxon>
        <taxon>Dillenia</taxon>
    </lineage>
</organism>
<dbReference type="EMBL" id="JBAMMX010000015">
    <property type="protein sequence ID" value="KAK6927144.1"/>
    <property type="molecule type" value="Genomic_DNA"/>
</dbReference>
<dbReference type="PANTHER" id="PTHR33405:SF17">
    <property type="entry name" value="PROTEIN FLC EXPRESSOR"/>
    <property type="match status" value="1"/>
</dbReference>
<reference evidence="7 8" key="1">
    <citation type="submission" date="2023-12" db="EMBL/GenBank/DDBJ databases">
        <title>A high-quality genome assembly for Dillenia turbinata (Dilleniales).</title>
        <authorList>
            <person name="Chanderbali A."/>
        </authorList>
    </citation>
    <scope>NUCLEOTIDE SEQUENCE [LARGE SCALE GENOMIC DNA]</scope>
    <source>
        <strain evidence="7">LSX21</strain>
        <tissue evidence="7">Leaf</tissue>
    </source>
</reference>
<dbReference type="InterPro" id="IPR040353">
    <property type="entry name" value="FLX/FLX-like"/>
</dbReference>
<keyword evidence="5" id="KW-0287">Flowering</keyword>
<comment type="similarity">
    <text evidence="1">Belongs to the FLX family.</text>
</comment>
<evidence type="ECO:0000256" key="5">
    <source>
        <dbReference type="ARBA" id="ARBA00023089"/>
    </source>
</evidence>
<evidence type="ECO:0000256" key="6">
    <source>
        <dbReference type="SAM" id="Coils"/>
    </source>
</evidence>
<protein>
    <recommendedName>
        <fullName evidence="9">Protein FLX-like 1</fullName>
    </recommendedName>
</protein>
<dbReference type="Proteomes" id="UP001370490">
    <property type="component" value="Unassembled WGS sequence"/>
</dbReference>
<evidence type="ECO:0000256" key="1">
    <source>
        <dbReference type="ARBA" id="ARBA00005405"/>
    </source>
</evidence>
<keyword evidence="3" id="KW-0221">Differentiation</keyword>
<name>A0AAN8V5N5_9MAGN</name>
<dbReference type="GO" id="GO:0009908">
    <property type="term" value="P:flower development"/>
    <property type="evidence" value="ECO:0007669"/>
    <property type="project" value="UniProtKB-KW"/>
</dbReference>
<proteinExistence type="inferred from homology"/>
<evidence type="ECO:0000256" key="4">
    <source>
        <dbReference type="ARBA" id="ARBA00023054"/>
    </source>
</evidence>
<evidence type="ECO:0000256" key="3">
    <source>
        <dbReference type="ARBA" id="ARBA00022782"/>
    </source>
</evidence>
<feature type="coiled-coil region" evidence="6">
    <location>
        <begin position="122"/>
        <end position="236"/>
    </location>
</feature>